<dbReference type="EMBL" id="OOIL02005119">
    <property type="protein sequence ID" value="VFQ93979.1"/>
    <property type="molecule type" value="Genomic_DNA"/>
</dbReference>
<proteinExistence type="predicted"/>
<evidence type="ECO:0000313" key="2">
    <source>
        <dbReference type="EMBL" id="VFQ93979.1"/>
    </source>
</evidence>
<gene>
    <name evidence="2" type="ORF">CCAM_LOCUS35755</name>
</gene>
<feature type="region of interest" description="Disordered" evidence="1">
    <location>
        <begin position="261"/>
        <end position="291"/>
    </location>
</feature>
<dbReference type="Proteomes" id="UP000595140">
    <property type="component" value="Unassembled WGS sequence"/>
</dbReference>
<dbReference type="OrthoDB" id="413361at2759"/>
<dbReference type="Pfam" id="PF14223">
    <property type="entry name" value="Retrotran_gag_2"/>
    <property type="match status" value="1"/>
</dbReference>
<accession>A0A484MZL9</accession>
<name>A0A484MZL9_9ASTE</name>
<sequence>MAKSTDPLDALPTGLKLFIKNLHSLSPEKLNDTNFPSWIATTSANLPAHRLLGYVDGTITAPPPTIPAAGDKDASASVVPNPAYEVWSVINAQLCACLLAIISPSVQTHLHGLDTATTIWDHLQLRYNSLSRTHIFQLKEQLHNVQKGSDSMQQYLDSVTNIVAALDRAKAAVPEHDVILGVLRGLPSEYASIKQNIRTNIANVTFAQYSGPPSPSPQAFYASQSTSSNGNWFLDTGANTHVTPDLSRLYSYTPYSGTDSVTSAGGHPLPIAHVGSDPGQQNPQGEIQRPL</sequence>
<keyword evidence="3" id="KW-1185">Reference proteome</keyword>
<protein>
    <recommendedName>
        <fullName evidence="4">Retrotransposon Copia-like N-terminal domain-containing protein</fullName>
    </recommendedName>
</protein>
<organism evidence="2 3">
    <name type="scientific">Cuscuta campestris</name>
    <dbReference type="NCBI Taxonomy" id="132261"/>
    <lineage>
        <taxon>Eukaryota</taxon>
        <taxon>Viridiplantae</taxon>
        <taxon>Streptophyta</taxon>
        <taxon>Embryophyta</taxon>
        <taxon>Tracheophyta</taxon>
        <taxon>Spermatophyta</taxon>
        <taxon>Magnoliopsida</taxon>
        <taxon>eudicotyledons</taxon>
        <taxon>Gunneridae</taxon>
        <taxon>Pentapetalae</taxon>
        <taxon>asterids</taxon>
        <taxon>lamiids</taxon>
        <taxon>Solanales</taxon>
        <taxon>Convolvulaceae</taxon>
        <taxon>Cuscuteae</taxon>
        <taxon>Cuscuta</taxon>
        <taxon>Cuscuta subgen. Grammica</taxon>
        <taxon>Cuscuta sect. Cleistogrammica</taxon>
    </lineage>
</organism>
<evidence type="ECO:0008006" key="4">
    <source>
        <dbReference type="Google" id="ProtNLM"/>
    </source>
</evidence>
<reference evidence="2 3" key="1">
    <citation type="submission" date="2018-04" db="EMBL/GenBank/DDBJ databases">
        <authorList>
            <person name="Vogel A."/>
        </authorList>
    </citation>
    <scope>NUCLEOTIDE SEQUENCE [LARGE SCALE GENOMIC DNA]</scope>
</reference>
<evidence type="ECO:0000313" key="3">
    <source>
        <dbReference type="Proteomes" id="UP000595140"/>
    </source>
</evidence>
<dbReference type="AlphaFoldDB" id="A0A484MZL9"/>
<evidence type="ECO:0000256" key="1">
    <source>
        <dbReference type="SAM" id="MobiDB-lite"/>
    </source>
</evidence>
<dbReference type="PANTHER" id="PTHR47481">
    <property type="match status" value="1"/>
</dbReference>
<dbReference type="PANTHER" id="PTHR47481:SF21">
    <property type="entry name" value="BASIC-LEUCINE ZIPPER TRANSCRIPTION FACTOR Q-RELATED"/>
    <property type="match status" value="1"/>
</dbReference>